<keyword evidence="12" id="KW-0326">Glycosidase</keyword>
<dbReference type="AlphaFoldDB" id="A0A7R9JX31"/>
<dbReference type="FunFam" id="3.20.20.80:FF:000030">
    <property type="entry name" value="Lysosomal acid glucosylceramidase"/>
    <property type="match status" value="2"/>
</dbReference>
<evidence type="ECO:0000256" key="12">
    <source>
        <dbReference type="RuleBase" id="RU361188"/>
    </source>
</evidence>
<evidence type="ECO:0000256" key="7">
    <source>
        <dbReference type="ARBA" id="ARBA00022801"/>
    </source>
</evidence>
<comment type="catalytic activity">
    <reaction evidence="1">
        <text>a beta-D-glucosyl-(1&lt;-&gt;1')-N-acylsphing-4-enine + H2O = an N-acylsphing-4-enine + D-glucose</text>
        <dbReference type="Rhea" id="RHEA:13269"/>
        <dbReference type="ChEBI" id="CHEBI:4167"/>
        <dbReference type="ChEBI" id="CHEBI:15377"/>
        <dbReference type="ChEBI" id="CHEBI:22801"/>
        <dbReference type="ChEBI" id="CHEBI:52639"/>
        <dbReference type="EC" id="3.2.1.45"/>
    </reaction>
    <physiologicalReaction direction="left-to-right" evidence="1">
        <dbReference type="Rhea" id="RHEA:13270"/>
    </physiologicalReaction>
</comment>
<feature type="domain" description="Glycosyl hydrolase family 30 TIM-barrel" evidence="13">
    <location>
        <begin position="425"/>
        <end position="745"/>
    </location>
</feature>
<dbReference type="Gene3D" id="2.60.40.1180">
    <property type="entry name" value="Golgi alpha-mannosidase II"/>
    <property type="match status" value="1"/>
</dbReference>
<name>A0A7R9JX31_TIMGE</name>
<dbReference type="GO" id="GO:0016758">
    <property type="term" value="F:hexosyltransferase activity"/>
    <property type="evidence" value="ECO:0007669"/>
    <property type="project" value="UniProtKB-ARBA"/>
</dbReference>
<evidence type="ECO:0000256" key="10">
    <source>
        <dbReference type="ARBA" id="ARBA00050474"/>
    </source>
</evidence>
<evidence type="ECO:0000256" key="1">
    <source>
        <dbReference type="ARBA" id="ARBA00001013"/>
    </source>
</evidence>
<dbReference type="GO" id="GO:0010605">
    <property type="term" value="P:negative regulation of macromolecule metabolic process"/>
    <property type="evidence" value="ECO:0007669"/>
    <property type="project" value="UniProtKB-ARBA"/>
</dbReference>
<dbReference type="GO" id="GO:0005102">
    <property type="term" value="F:signaling receptor binding"/>
    <property type="evidence" value="ECO:0007669"/>
    <property type="project" value="UniProtKB-ARBA"/>
</dbReference>
<evidence type="ECO:0000256" key="4">
    <source>
        <dbReference type="ARBA" id="ARBA00005382"/>
    </source>
</evidence>
<comment type="catalytic activity">
    <reaction evidence="10">
        <text>a beta-D-glucosylceramide + H2O = an N-acyl-sphingoid base + D-glucose</text>
        <dbReference type="Rhea" id="RHEA:81447"/>
        <dbReference type="ChEBI" id="CHEBI:4167"/>
        <dbReference type="ChEBI" id="CHEBI:15377"/>
        <dbReference type="ChEBI" id="CHEBI:83264"/>
        <dbReference type="ChEBI" id="CHEBI:83273"/>
    </reaction>
    <physiologicalReaction direction="left-to-right" evidence="10">
        <dbReference type="Rhea" id="RHEA:81448"/>
    </physiologicalReaction>
</comment>
<dbReference type="GO" id="GO:0006066">
    <property type="term" value="P:alcohol metabolic process"/>
    <property type="evidence" value="ECO:0007669"/>
    <property type="project" value="UniProtKB-ARBA"/>
</dbReference>
<dbReference type="InterPro" id="IPR033452">
    <property type="entry name" value="GH30_C"/>
</dbReference>
<dbReference type="Pfam" id="PF02055">
    <property type="entry name" value="Glyco_hydro_30"/>
    <property type="match status" value="2"/>
</dbReference>
<dbReference type="Pfam" id="PF17189">
    <property type="entry name" value="Glyco_hydro_30C"/>
    <property type="match status" value="1"/>
</dbReference>
<dbReference type="GO" id="GO:0051246">
    <property type="term" value="P:regulation of protein metabolic process"/>
    <property type="evidence" value="ECO:0007669"/>
    <property type="project" value="UniProtKB-ARBA"/>
</dbReference>
<dbReference type="SUPFAM" id="SSF51445">
    <property type="entry name" value="(Trans)glycosidases"/>
    <property type="match status" value="2"/>
</dbReference>
<evidence type="ECO:0000259" key="14">
    <source>
        <dbReference type="Pfam" id="PF17189"/>
    </source>
</evidence>
<dbReference type="EC" id="3.2.1.45" evidence="5 12"/>
<keyword evidence="8 12" id="KW-0746">Sphingolipid metabolism</keyword>
<evidence type="ECO:0000256" key="2">
    <source>
        <dbReference type="ARBA" id="ARBA00004760"/>
    </source>
</evidence>
<evidence type="ECO:0000256" key="3">
    <source>
        <dbReference type="ARBA" id="ARBA00004991"/>
    </source>
</evidence>
<dbReference type="InterPro" id="IPR013780">
    <property type="entry name" value="Glyco_hydro_b"/>
</dbReference>
<evidence type="ECO:0000256" key="11">
    <source>
        <dbReference type="ARBA" id="ARBA00051345"/>
    </source>
</evidence>
<protein>
    <recommendedName>
        <fullName evidence="5 12">Glucosylceramidase</fullName>
        <ecNumber evidence="5 12">3.2.1.45</ecNumber>
    </recommendedName>
</protein>
<dbReference type="Gene3D" id="3.20.20.80">
    <property type="entry name" value="Glycosidases"/>
    <property type="match status" value="2"/>
</dbReference>
<comment type="pathway">
    <text evidence="2">Lipid metabolism; sphingolipid metabolism.</text>
</comment>
<sequence length="813" mass="92350">MNETVPTFTVDKETKYQEIFGFGAALTDSTALNIKNLSDTTTEVLLNTYFGKGGSNYLYLRVPMGSCDFSTRYYSYDDVQGDTEWEHFDLIDNDYQFKVPIIKRASELRGETIKLFATPWSAPWWMKINGTTKGIAHLDEQYYQPWANYFLKYFDAFARQNISFWGVNPQNEPSQGYTYASSIPVMGWSPEAYTGWVADYLGPTLEKGGYGSLKLMILDDNRMWLPNWVNTVLANDKTNKYSSGIAIHWYTDSSSSDVALRQAHEAQPEKFLMYTEACNLIRVTREDLGDWEIGERYANSMMQAFNNWVVGWTDWNMALNEDGGPATFNDNPTIWGYNAAIIVNATGDEFYKQPPYYFQAHYSMFVPPGSVHIQLTYPNPGGLLHVAFLTPEDNVVVILYNGNDQDIPTVISDPERGNISINVEARSINTVVYKTYFGEGGAQLLFLRIPMGASDFSLRPYTYDDIEGDVTLEHFALIDNDYDYKIPILNRATEIRGQELKLFTSPWSAPWWMKINGTTGISHLAEEYYQVWADYFVKYFDAYAQQGISFWGYSPQNEPIQGSDHAAKIISMGWTKESQTPWIADYLGPTMEKGGYGDLKMMILDDNRSRLPGWAETVFANPVAKSYVAGTAVHWYTDEGIRPSVLTQTHELDPNKFIFYTEACQTTKIVREDLGKWEIGERYGTSMIQAFNNWVVGWTDWNMAINEQGGPATFGYNAAIIVNATADEFYKQPPYYFQAHFSMFIPPDSKHVSLTSDNDGGLLNVAFLTPETDVVVILMNSQNVSVSVVISDQDRGYISVDVEARSINTIIYR</sequence>
<dbReference type="GO" id="GO:0006680">
    <property type="term" value="P:glucosylceramide catabolic process"/>
    <property type="evidence" value="ECO:0007669"/>
    <property type="project" value="UniProtKB-ARBA"/>
</dbReference>
<keyword evidence="9 12" id="KW-0443">Lipid metabolism</keyword>
<evidence type="ECO:0000259" key="13">
    <source>
        <dbReference type="Pfam" id="PF02055"/>
    </source>
</evidence>
<comment type="catalytic activity">
    <reaction evidence="11">
        <text>an N-acyl-1-beta-D-glucosyl-15-methylhexadecasphing-4-enine + H2O = an N-acyl-15-methylhexadecasphing-4-enine + D-glucose</text>
        <dbReference type="Rhea" id="RHEA:34755"/>
        <dbReference type="ChEBI" id="CHEBI:4167"/>
        <dbReference type="ChEBI" id="CHEBI:15377"/>
        <dbReference type="ChEBI" id="CHEBI:70815"/>
        <dbReference type="ChEBI" id="CHEBI:70846"/>
    </reaction>
    <physiologicalReaction direction="left-to-right" evidence="11">
        <dbReference type="Rhea" id="RHEA:34756"/>
    </physiologicalReaction>
</comment>
<evidence type="ECO:0000256" key="9">
    <source>
        <dbReference type="ARBA" id="ARBA00023098"/>
    </source>
</evidence>
<dbReference type="GO" id="GO:0042391">
    <property type="term" value="P:regulation of membrane potential"/>
    <property type="evidence" value="ECO:0007669"/>
    <property type="project" value="UniProtKB-ARBA"/>
</dbReference>
<reference evidence="15" key="1">
    <citation type="submission" date="2020-11" db="EMBL/GenBank/DDBJ databases">
        <authorList>
            <person name="Tran Van P."/>
        </authorList>
    </citation>
    <scope>NUCLEOTIDE SEQUENCE</scope>
</reference>
<dbReference type="GO" id="GO:0008202">
    <property type="term" value="P:steroid metabolic process"/>
    <property type="evidence" value="ECO:0007669"/>
    <property type="project" value="UniProtKB-ARBA"/>
</dbReference>
<dbReference type="GO" id="GO:0032006">
    <property type="term" value="P:regulation of TOR signaling"/>
    <property type="evidence" value="ECO:0007669"/>
    <property type="project" value="UniProtKB-ARBA"/>
</dbReference>
<evidence type="ECO:0000256" key="5">
    <source>
        <dbReference type="ARBA" id="ARBA00012658"/>
    </source>
</evidence>
<dbReference type="GO" id="GO:0006914">
    <property type="term" value="P:autophagy"/>
    <property type="evidence" value="ECO:0007669"/>
    <property type="project" value="UniProtKB-ARBA"/>
</dbReference>
<evidence type="ECO:0000256" key="8">
    <source>
        <dbReference type="ARBA" id="ARBA00022919"/>
    </source>
</evidence>
<dbReference type="GO" id="GO:0005774">
    <property type="term" value="C:vacuolar membrane"/>
    <property type="evidence" value="ECO:0007669"/>
    <property type="project" value="UniProtKB-ARBA"/>
</dbReference>
<dbReference type="GO" id="GO:0007040">
    <property type="term" value="P:lysosome organization"/>
    <property type="evidence" value="ECO:0007669"/>
    <property type="project" value="UniProtKB-ARBA"/>
</dbReference>
<dbReference type="GO" id="GO:0030163">
    <property type="term" value="P:protein catabolic process"/>
    <property type="evidence" value="ECO:0007669"/>
    <property type="project" value="UniProtKB-ARBA"/>
</dbReference>
<organism evidence="15">
    <name type="scientific">Timema genevievae</name>
    <name type="common">Walking stick</name>
    <dbReference type="NCBI Taxonomy" id="629358"/>
    <lineage>
        <taxon>Eukaryota</taxon>
        <taxon>Metazoa</taxon>
        <taxon>Ecdysozoa</taxon>
        <taxon>Arthropoda</taxon>
        <taxon>Hexapoda</taxon>
        <taxon>Insecta</taxon>
        <taxon>Pterygota</taxon>
        <taxon>Neoptera</taxon>
        <taxon>Polyneoptera</taxon>
        <taxon>Phasmatodea</taxon>
        <taxon>Timematodea</taxon>
        <taxon>Timematoidea</taxon>
        <taxon>Timematidae</taxon>
        <taxon>Timema</taxon>
    </lineage>
</organism>
<dbReference type="InterPro" id="IPR001139">
    <property type="entry name" value="Glyco_hydro_30"/>
</dbReference>
<dbReference type="PANTHER" id="PTHR11069:SF23">
    <property type="entry name" value="LYSOSOMAL ACID GLUCOSYLCERAMIDASE"/>
    <property type="match status" value="1"/>
</dbReference>
<dbReference type="GO" id="GO:0016241">
    <property type="term" value="P:regulation of macroautophagy"/>
    <property type="evidence" value="ECO:0007669"/>
    <property type="project" value="UniProtKB-ARBA"/>
</dbReference>
<comment type="similarity">
    <text evidence="4 12">Belongs to the glycosyl hydrolase 30 family.</text>
</comment>
<feature type="domain" description="Glycosyl hydrolase family 30 TIM-barrel" evidence="13">
    <location>
        <begin position="20"/>
        <end position="366"/>
    </location>
</feature>
<dbReference type="GO" id="GO:0004348">
    <property type="term" value="F:glucosylceramidase activity"/>
    <property type="evidence" value="ECO:0007669"/>
    <property type="project" value="UniProtKB-EC"/>
</dbReference>
<dbReference type="GO" id="GO:0005764">
    <property type="term" value="C:lysosome"/>
    <property type="evidence" value="ECO:0007669"/>
    <property type="project" value="UniProtKB-ARBA"/>
</dbReference>
<dbReference type="PANTHER" id="PTHR11069">
    <property type="entry name" value="GLUCOSYLCERAMIDASE"/>
    <property type="match status" value="1"/>
</dbReference>
<accession>A0A7R9JX31</accession>
<proteinExistence type="inferred from homology"/>
<dbReference type="InterPro" id="IPR033453">
    <property type="entry name" value="Glyco_hydro_30_TIM-barrel"/>
</dbReference>
<dbReference type="PRINTS" id="PR00843">
    <property type="entry name" value="GLHYDRLASE30"/>
</dbReference>
<evidence type="ECO:0000313" key="15">
    <source>
        <dbReference type="EMBL" id="CAD7590114.1"/>
    </source>
</evidence>
<keyword evidence="6" id="KW-0732">Signal</keyword>
<gene>
    <name evidence="15" type="ORF">TGEB3V08_LOCUS3982</name>
</gene>
<comment type="pathway">
    <text evidence="3">Sphingolipid metabolism.</text>
</comment>
<keyword evidence="7 12" id="KW-0378">Hydrolase</keyword>
<feature type="domain" description="Glycosyl hydrolase family 30 beta sandwich" evidence="14">
    <location>
        <begin position="748"/>
        <end position="810"/>
    </location>
</feature>
<dbReference type="InterPro" id="IPR017853">
    <property type="entry name" value="GH"/>
</dbReference>
<dbReference type="EMBL" id="OE840328">
    <property type="protein sequence ID" value="CAD7590114.1"/>
    <property type="molecule type" value="Genomic_DNA"/>
</dbReference>
<evidence type="ECO:0000256" key="6">
    <source>
        <dbReference type="ARBA" id="ARBA00022729"/>
    </source>
</evidence>